<dbReference type="Proteomes" id="UP001169760">
    <property type="component" value="Unassembled WGS sequence"/>
</dbReference>
<dbReference type="EMBL" id="JAUOPB010000005">
    <property type="protein sequence ID" value="MDO6422340.1"/>
    <property type="molecule type" value="Genomic_DNA"/>
</dbReference>
<protein>
    <submittedName>
        <fullName evidence="1">Uncharacterized protein</fullName>
    </submittedName>
</protein>
<dbReference type="RefSeq" id="WP_216063159.1">
    <property type="nucleotide sequence ID" value="NZ_JAHKPP010000009.1"/>
</dbReference>
<comment type="caution">
    <text evidence="1">The sequence shown here is derived from an EMBL/GenBank/DDBJ whole genome shotgun (WGS) entry which is preliminary data.</text>
</comment>
<dbReference type="AlphaFoldDB" id="A0AAW7X3F3"/>
<organism evidence="1 2">
    <name type="scientific">Saccharophagus degradans</name>
    <dbReference type="NCBI Taxonomy" id="86304"/>
    <lineage>
        <taxon>Bacteria</taxon>
        <taxon>Pseudomonadati</taxon>
        <taxon>Pseudomonadota</taxon>
        <taxon>Gammaproteobacteria</taxon>
        <taxon>Cellvibrionales</taxon>
        <taxon>Cellvibrionaceae</taxon>
        <taxon>Saccharophagus</taxon>
    </lineage>
</organism>
<name>A0AAW7X3F3_9GAMM</name>
<proteinExistence type="predicted"/>
<dbReference type="Pfam" id="PF22098">
    <property type="entry name" value="DUF6942"/>
    <property type="match status" value="1"/>
</dbReference>
<evidence type="ECO:0000313" key="1">
    <source>
        <dbReference type="EMBL" id="MDO6422340.1"/>
    </source>
</evidence>
<evidence type="ECO:0000313" key="2">
    <source>
        <dbReference type="Proteomes" id="UP001169760"/>
    </source>
</evidence>
<dbReference type="InterPro" id="IPR054222">
    <property type="entry name" value="DUF6942"/>
</dbReference>
<accession>A0AAW7X3F3</accession>
<reference evidence="1" key="1">
    <citation type="submission" date="2023-07" db="EMBL/GenBank/DDBJ databases">
        <title>Genome content predicts the carbon catabolic preferences of heterotrophic bacteria.</title>
        <authorList>
            <person name="Gralka M."/>
        </authorList>
    </citation>
    <scope>NUCLEOTIDE SEQUENCE</scope>
    <source>
        <strain evidence="1">I3M17_2</strain>
    </source>
</reference>
<gene>
    <name evidence="1" type="ORF">Q4521_07630</name>
</gene>
<sequence length="178" mass="20504">MTIAPIGFGGKDFNIAIYIANRPPIDSYPQLNTLHGLATGELTHITANCSNHWRKVFNVYAKFLLALDNTIETDCELFMRRKITRWQDYRDKNLLQSHSREALLFSPPDLANTNAIHIIAGKTYANDLNLNIELTWLDNYFAINKQYNVILSPYLDYRQLSDARIEQLANLVQQCLSR</sequence>